<reference evidence="1 2" key="1">
    <citation type="submission" date="2017-09" db="EMBL/GenBank/DDBJ databases">
        <title>Comparative genomics of rhizobia isolated from Phaseolus vulgaris in China.</title>
        <authorList>
            <person name="Tong W."/>
        </authorList>
    </citation>
    <scope>NUCLEOTIDE SEQUENCE [LARGE SCALE GENOMIC DNA]</scope>
    <source>
        <strain evidence="1 2">FH14</strain>
    </source>
</reference>
<proteinExistence type="predicted"/>
<evidence type="ECO:0000313" key="1">
    <source>
        <dbReference type="EMBL" id="PDT19469.1"/>
    </source>
</evidence>
<dbReference type="EMBL" id="NWSY01000044">
    <property type="protein sequence ID" value="PDT19469.1"/>
    <property type="molecule type" value="Genomic_DNA"/>
</dbReference>
<keyword evidence="2" id="KW-1185">Reference proteome</keyword>
<protein>
    <submittedName>
        <fullName evidence="1">Uncharacterized protein</fullName>
    </submittedName>
</protein>
<gene>
    <name evidence="1" type="ORF">CO674_32735</name>
</gene>
<evidence type="ECO:0000313" key="2">
    <source>
        <dbReference type="Proteomes" id="UP000219914"/>
    </source>
</evidence>
<accession>A0ABX4JJ14</accession>
<organism evidence="1 2">
    <name type="scientific">Rhizobium hidalgonense</name>
    <dbReference type="NCBI Taxonomy" id="1538159"/>
    <lineage>
        <taxon>Bacteria</taxon>
        <taxon>Pseudomonadati</taxon>
        <taxon>Pseudomonadota</taxon>
        <taxon>Alphaproteobacteria</taxon>
        <taxon>Hyphomicrobiales</taxon>
        <taxon>Rhizobiaceae</taxon>
        <taxon>Rhizobium/Agrobacterium group</taxon>
        <taxon>Rhizobium</taxon>
    </lineage>
</organism>
<sequence>MNLSIRGSLRTVPSANVNSLDMVGVAIPFPQRFPTHVNRMQRPHNLCRFAKTIDLAIKVTIGREPRPIDDCKMMQWADRTLMLALHSKATHLTPLHHWRAIDDLISVKMLV</sequence>
<comment type="caution">
    <text evidence="1">The sequence shown here is derived from an EMBL/GenBank/DDBJ whole genome shotgun (WGS) entry which is preliminary data.</text>
</comment>
<name>A0ABX4JJ14_9HYPH</name>
<dbReference type="Proteomes" id="UP000219914">
    <property type="component" value="Unassembled WGS sequence"/>
</dbReference>